<name>A0A8S5UQJ2_9CAUD</name>
<reference evidence="1" key="1">
    <citation type="journal article" date="2021" name="Proc. Natl. Acad. Sci. U.S.A.">
        <title>A Catalog of Tens of Thousands of Viruses from Human Metagenomes Reveals Hidden Associations with Chronic Diseases.</title>
        <authorList>
            <person name="Tisza M.J."/>
            <person name="Buck C.B."/>
        </authorList>
    </citation>
    <scope>NUCLEOTIDE SEQUENCE</scope>
    <source>
        <strain evidence="1">CtfrT39</strain>
    </source>
</reference>
<organism evidence="1">
    <name type="scientific">Siphoviridae sp. ctfrT39</name>
    <dbReference type="NCBI Taxonomy" id="2825598"/>
    <lineage>
        <taxon>Viruses</taxon>
        <taxon>Duplodnaviria</taxon>
        <taxon>Heunggongvirae</taxon>
        <taxon>Uroviricota</taxon>
        <taxon>Caudoviricetes</taxon>
    </lineage>
</organism>
<dbReference type="EMBL" id="BK016120">
    <property type="protein sequence ID" value="DAF96646.1"/>
    <property type="molecule type" value="Genomic_DNA"/>
</dbReference>
<evidence type="ECO:0000313" key="1">
    <source>
        <dbReference type="EMBL" id="DAF96646.1"/>
    </source>
</evidence>
<proteinExistence type="predicted"/>
<sequence>MGLRPQRIFRWSHFVIKLIFFRTNVNLLI</sequence>
<accession>A0A8S5UQJ2</accession>
<protein>
    <submittedName>
        <fullName evidence="1">Uncharacterized protein</fullName>
    </submittedName>
</protein>